<sequence length="93" mass="10800">MNCDDKTCPWFSTQFSTGHCSHPTPDLCTNTVSIELTRPVFERLKDYYLDYCQEVYYSSECQVSLDTDDMSLAMTTLLNDLDIFMAWMRGELT</sequence>
<protein>
    <submittedName>
        <fullName evidence="1">Uncharacterized protein</fullName>
    </submittedName>
</protein>
<gene>
    <name evidence="1" type="ORF">S01H4_15032</name>
</gene>
<dbReference type="EMBL" id="BART01006588">
    <property type="protein sequence ID" value="GAG66291.1"/>
    <property type="molecule type" value="Genomic_DNA"/>
</dbReference>
<proteinExistence type="predicted"/>
<name>X1B2R0_9ZZZZ</name>
<dbReference type="AlphaFoldDB" id="X1B2R0"/>
<comment type="caution">
    <text evidence="1">The sequence shown here is derived from an EMBL/GenBank/DDBJ whole genome shotgun (WGS) entry which is preliminary data.</text>
</comment>
<evidence type="ECO:0000313" key="1">
    <source>
        <dbReference type="EMBL" id="GAG66291.1"/>
    </source>
</evidence>
<reference evidence="1" key="1">
    <citation type="journal article" date="2014" name="Front. Microbiol.">
        <title>High frequency of phylogenetically diverse reductive dehalogenase-homologous genes in deep subseafloor sedimentary metagenomes.</title>
        <authorList>
            <person name="Kawai M."/>
            <person name="Futagami T."/>
            <person name="Toyoda A."/>
            <person name="Takaki Y."/>
            <person name="Nishi S."/>
            <person name="Hori S."/>
            <person name="Arai W."/>
            <person name="Tsubouchi T."/>
            <person name="Morono Y."/>
            <person name="Uchiyama I."/>
            <person name="Ito T."/>
            <person name="Fujiyama A."/>
            <person name="Inagaki F."/>
            <person name="Takami H."/>
        </authorList>
    </citation>
    <scope>NUCLEOTIDE SEQUENCE</scope>
    <source>
        <strain evidence="1">Expedition CK06-06</strain>
    </source>
</reference>
<organism evidence="1">
    <name type="scientific">marine sediment metagenome</name>
    <dbReference type="NCBI Taxonomy" id="412755"/>
    <lineage>
        <taxon>unclassified sequences</taxon>
        <taxon>metagenomes</taxon>
        <taxon>ecological metagenomes</taxon>
    </lineage>
</organism>
<accession>X1B2R0</accession>